<proteinExistence type="predicted"/>
<organism evidence="1 2">
    <name type="scientific">Citrus unshiu</name>
    <name type="common">Satsuma mandarin</name>
    <name type="synonym">Citrus nobilis var. unshiu</name>
    <dbReference type="NCBI Taxonomy" id="55188"/>
    <lineage>
        <taxon>Eukaryota</taxon>
        <taxon>Viridiplantae</taxon>
        <taxon>Streptophyta</taxon>
        <taxon>Embryophyta</taxon>
        <taxon>Tracheophyta</taxon>
        <taxon>Spermatophyta</taxon>
        <taxon>Magnoliopsida</taxon>
        <taxon>eudicotyledons</taxon>
        <taxon>Gunneridae</taxon>
        <taxon>Pentapetalae</taxon>
        <taxon>rosids</taxon>
        <taxon>malvids</taxon>
        <taxon>Sapindales</taxon>
        <taxon>Rutaceae</taxon>
        <taxon>Aurantioideae</taxon>
        <taxon>Citrus</taxon>
    </lineage>
</organism>
<comment type="caution">
    <text evidence="1">The sequence shown here is derived from an EMBL/GenBank/DDBJ whole genome shotgun (WGS) entry which is preliminary data.</text>
</comment>
<accession>A0A2H5QRG7</accession>
<sequence>MEKYQIRFRNSGNLYFLNLSHNLLVSLQELYSIFTICLLDLHSNQLRRNIRYMSPKTSYVNYSNNNSHWIHLGICMQGYLFLCS</sequence>
<dbReference type="AlphaFoldDB" id="A0A2H5QRG7"/>
<dbReference type="InterPro" id="IPR001611">
    <property type="entry name" value="Leu-rich_rpt"/>
</dbReference>
<dbReference type="PROSITE" id="PS51450">
    <property type="entry name" value="LRR"/>
    <property type="match status" value="1"/>
</dbReference>
<evidence type="ECO:0000313" key="1">
    <source>
        <dbReference type="EMBL" id="GAY67216.1"/>
    </source>
</evidence>
<reference evidence="1 2" key="1">
    <citation type="journal article" date="2017" name="Front. Genet.">
        <title>Draft sequencing of the heterozygous diploid genome of Satsuma (Citrus unshiu Marc.) using a hybrid assembly approach.</title>
        <authorList>
            <person name="Shimizu T."/>
            <person name="Tanizawa Y."/>
            <person name="Mochizuki T."/>
            <person name="Nagasaki H."/>
            <person name="Yoshioka T."/>
            <person name="Toyoda A."/>
            <person name="Fujiyama A."/>
            <person name="Kaminuma E."/>
            <person name="Nakamura Y."/>
        </authorList>
    </citation>
    <scope>NUCLEOTIDE SEQUENCE [LARGE SCALE GENOMIC DNA]</scope>
    <source>
        <strain evidence="2">cv. Miyagawa wase</strain>
    </source>
</reference>
<dbReference type="EMBL" id="BDQV01000671">
    <property type="protein sequence ID" value="GAY67216.1"/>
    <property type="molecule type" value="Genomic_DNA"/>
</dbReference>
<evidence type="ECO:0000313" key="2">
    <source>
        <dbReference type="Proteomes" id="UP000236630"/>
    </source>
</evidence>
<gene>
    <name evidence="1" type="ORF">CUMW_254840</name>
</gene>
<keyword evidence="2" id="KW-1185">Reference proteome</keyword>
<name>A0A2H5QRG7_CITUN</name>
<dbReference type="Proteomes" id="UP000236630">
    <property type="component" value="Unassembled WGS sequence"/>
</dbReference>
<protein>
    <submittedName>
        <fullName evidence="1">Uncharacterized protein</fullName>
    </submittedName>
</protein>